<evidence type="ECO:0000313" key="2">
    <source>
        <dbReference type="EMBL" id="KAL3763099.1"/>
    </source>
</evidence>
<accession>A0ABD3MGC9</accession>
<organism evidence="2 3">
    <name type="scientific">Stephanodiscus triporus</name>
    <dbReference type="NCBI Taxonomy" id="2934178"/>
    <lineage>
        <taxon>Eukaryota</taxon>
        <taxon>Sar</taxon>
        <taxon>Stramenopiles</taxon>
        <taxon>Ochrophyta</taxon>
        <taxon>Bacillariophyta</taxon>
        <taxon>Coscinodiscophyceae</taxon>
        <taxon>Thalassiosirophycidae</taxon>
        <taxon>Stephanodiscales</taxon>
        <taxon>Stephanodiscaceae</taxon>
        <taxon>Stephanodiscus</taxon>
    </lineage>
</organism>
<name>A0ABD3MGC9_9STRA</name>
<dbReference type="Proteomes" id="UP001530315">
    <property type="component" value="Unassembled WGS sequence"/>
</dbReference>
<dbReference type="AlphaFoldDB" id="A0ABD3MGC9"/>
<proteinExistence type="predicted"/>
<reference evidence="2 3" key="1">
    <citation type="submission" date="2024-10" db="EMBL/GenBank/DDBJ databases">
        <title>Updated reference genomes for cyclostephanoid diatoms.</title>
        <authorList>
            <person name="Roberts W.R."/>
            <person name="Alverson A.J."/>
        </authorList>
    </citation>
    <scope>NUCLEOTIDE SEQUENCE [LARGE SCALE GENOMIC DNA]</scope>
    <source>
        <strain evidence="2 3">AJA276-08</strain>
    </source>
</reference>
<evidence type="ECO:0000256" key="1">
    <source>
        <dbReference type="SAM" id="MobiDB-lite"/>
    </source>
</evidence>
<keyword evidence="3" id="KW-1185">Reference proteome</keyword>
<evidence type="ECO:0000313" key="3">
    <source>
        <dbReference type="Proteomes" id="UP001530315"/>
    </source>
</evidence>
<dbReference type="EMBL" id="JALLAZ020001811">
    <property type="protein sequence ID" value="KAL3763099.1"/>
    <property type="molecule type" value="Genomic_DNA"/>
</dbReference>
<protein>
    <submittedName>
        <fullName evidence="2">Uncharacterized protein</fullName>
    </submittedName>
</protein>
<feature type="compositionally biased region" description="Basic residues" evidence="1">
    <location>
        <begin position="118"/>
        <end position="129"/>
    </location>
</feature>
<comment type="caution">
    <text evidence="2">The sequence shown here is derived from an EMBL/GenBank/DDBJ whole genome shotgun (WGS) entry which is preliminary data.</text>
</comment>
<gene>
    <name evidence="2" type="ORF">ACHAW5_006568</name>
</gene>
<feature type="compositionally biased region" description="Gly residues" evidence="1">
    <location>
        <begin position="99"/>
        <end position="111"/>
    </location>
</feature>
<sequence>MGGIVCLCGYSRTKNDQPAPGRVLELAGECAAGGAESEVGDVVDDGGGRRGCPLRIWGERDALAPSSQGSGGDACRRRRRQDGRTTTAIEADGLDGAVVGLGGGGRGGGGERMVKTITSRRRPPARGGRRTSPASSAARHHPPTGGGVAWFAVREEGGGPTTDDYNLKRYRPWWPMPCPLSPEGNC</sequence>
<feature type="region of interest" description="Disordered" evidence="1">
    <location>
        <begin position="62"/>
        <end position="186"/>
    </location>
</feature>